<evidence type="ECO:0000256" key="4">
    <source>
        <dbReference type="ARBA" id="ARBA00022737"/>
    </source>
</evidence>
<evidence type="ECO:0000259" key="10">
    <source>
        <dbReference type="PROSITE" id="PS50268"/>
    </source>
</evidence>
<accession>A0A803T7D6</accession>
<dbReference type="Gene3D" id="2.60.40.60">
    <property type="entry name" value="Cadherins"/>
    <property type="match status" value="2"/>
</dbReference>
<dbReference type="GO" id="GO:0005509">
    <property type="term" value="F:calcium ion binding"/>
    <property type="evidence" value="ECO:0007669"/>
    <property type="project" value="UniProtKB-UniRule"/>
</dbReference>
<keyword evidence="12" id="KW-1185">Reference proteome</keyword>
<evidence type="ECO:0000256" key="6">
    <source>
        <dbReference type="ARBA" id="ARBA00022989"/>
    </source>
</evidence>
<dbReference type="InterPro" id="IPR020894">
    <property type="entry name" value="Cadherin_CS"/>
</dbReference>
<dbReference type="PANTHER" id="PTHR24027">
    <property type="entry name" value="CADHERIN-23"/>
    <property type="match status" value="1"/>
</dbReference>
<evidence type="ECO:0000256" key="3">
    <source>
        <dbReference type="ARBA" id="ARBA00022729"/>
    </source>
</evidence>
<dbReference type="PRINTS" id="PR00205">
    <property type="entry name" value="CADHERIN"/>
</dbReference>
<keyword evidence="3" id="KW-0732">Signal</keyword>
<evidence type="ECO:0000313" key="11">
    <source>
        <dbReference type="Ensembl" id="ENSACAP00000031126.1"/>
    </source>
</evidence>
<reference evidence="11" key="3">
    <citation type="submission" date="2025-09" db="UniProtKB">
        <authorList>
            <consortium name="Ensembl"/>
        </authorList>
    </citation>
    <scope>IDENTIFICATION</scope>
</reference>
<dbReference type="Proteomes" id="UP000001646">
    <property type="component" value="Unplaced"/>
</dbReference>
<dbReference type="SMART" id="SM00112">
    <property type="entry name" value="CA"/>
    <property type="match status" value="2"/>
</dbReference>
<feature type="compositionally biased region" description="Basic residues" evidence="9">
    <location>
        <begin position="222"/>
        <end position="242"/>
    </location>
</feature>
<keyword evidence="6" id="KW-1133">Transmembrane helix</keyword>
<dbReference type="SUPFAM" id="SSF49313">
    <property type="entry name" value="Cadherin-like"/>
    <property type="match status" value="2"/>
</dbReference>
<keyword evidence="7" id="KW-0472">Membrane</keyword>
<dbReference type="InterPro" id="IPR039808">
    <property type="entry name" value="Cadherin"/>
</dbReference>
<dbReference type="PANTHER" id="PTHR24027:SF422">
    <property type="entry name" value="CADHERIN DOMAIN-CONTAINING PROTEIN"/>
    <property type="match status" value="1"/>
</dbReference>
<evidence type="ECO:0000256" key="2">
    <source>
        <dbReference type="ARBA" id="ARBA00022692"/>
    </source>
</evidence>
<dbReference type="InParanoid" id="A0A803T7D6"/>
<dbReference type="PROSITE" id="PS00232">
    <property type="entry name" value="CADHERIN_1"/>
    <property type="match status" value="1"/>
</dbReference>
<dbReference type="PROSITE" id="PS50268">
    <property type="entry name" value="CADHERIN_2"/>
    <property type="match status" value="2"/>
</dbReference>
<keyword evidence="4" id="KW-0677">Repeat</keyword>
<dbReference type="CDD" id="cd11304">
    <property type="entry name" value="Cadherin_repeat"/>
    <property type="match status" value="2"/>
</dbReference>
<evidence type="ECO:0000256" key="7">
    <source>
        <dbReference type="ARBA" id="ARBA00023136"/>
    </source>
</evidence>
<dbReference type="GO" id="GO:0007156">
    <property type="term" value="P:homophilic cell adhesion via plasma membrane adhesion molecules"/>
    <property type="evidence" value="ECO:0007669"/>
    <property type="project" value="InterPro"/>
</dbReference>
<evidence type="ECO:0000313" key="12">
    <source>
        <dbReference type="Proteomes" id="UP000001646"/>
    </source>
</evidence>
<dbReference type="AlphaFoldDB" id="A0A803T7D6"/>
<dbReference type="Pfam" id="PF00028">
    <property type="entry name" value="Cadherin"/>
    <property type="match status" value="2"/>
</dbReference>
<feature type="region of interest" description="Disordered" evidence="9">
    <location>
        <begin position="200"/>
        <end position="242"/>
    </location>
</feature>
<dbReference type="GeneTree" id="ENSGT00940000163671"/>
<sequence>ASPALLWVVSSGRGLPRPDSVVLTLQPTEGLPPGSIIGSVATAEPVPRGPATYMLVGSSHGAGVFTVDAETGEIYVTQELDYEAGTRHTLQVSVEDAAQGYPSQRLVLVEIHVQDRNDHAPAWPQDPVTVVVSESAAPGFSLFTFQALDKDGPGPNSQLRYSLLRQEAALPPFQLDPRSGELSLQGPLDRETQAAFLLVVPGHGPGPQRQPAPLGSRDGARLRHGRERQRARVPLPRKGRRP</sequence>
<keyword evidence="5 8" id="KW-0106">Calcium</keyword>
<comment type="subcellular location">
    <subcellularLocation>
        <location evidence="1">Membrane</location>
        <topology evidence="1">Single-pass membrane protein</topology>
    </subcellularLocation>
</comment>
<evidence type="ECO:0000256" key="5">
    <source>
        <dbReference type="ARBA" id="ARBA00022837"/>
    </source>
</evidence>
<reference evidence="11" key="1">
    <citation type="submission" date="2009-12" db="EMBL/GenBank/DDBJ databases">
        <title>The Genome Sequence of Anolis carolinensis (Green Anole Lizard).</title>
        <authorList>
            <consortium name="The Genome Sequencing Platform"/>
            <person name="Di Palma F."/>
            <person name="Alfoldi J."/>
            <person name="Heiman D."/>
            <person name="Young S."/>
            <person name="Grabherr M."/>
            <person name="Johnson J."/>
            <person name="Lander E.S."/>
            <person name="Lindblad-Toh K."/>
        </authorList>
    </citation>
    <scope>NUCLEOTIDE SEQUENCE [LARGE SCALE GENOMIC DNA]</scope>
    <source>
        <strain evidence="11">JBL SC #1</strain>
    </source>
</reference>
<dbReference type="InterPro" id="IPR002126">
    <property type="entry name" value="Cadherin-like_dom"/>
</dbReference>
<reference evidence="11" key="2">
    <citation type="submission" date="2025-08" db="UniProtKB">
        <authorList>
            <consortium name="Ensembl"/>
        </authorList>
    </citation>
    <scope>IDENTIFICATION</scope>
</reference>
<organism evidence="11 12">
    <name type="scientific">Anolis carolinensis</name>
    <name type="common">Green anole</name>
    <name type="synonym">American chameleon</name>
    <dbReference type="NCBI Taxonomy" id="28377"/>
    <lineage>
        <taxon>Eukaryota</taxon>
        <taxon>Metazoa</taxon>
        <taxon>Chordata</taxon>
        <taxon>Craniata</taxon>
        <taxon>Vertebrata</taxon>
        <taxon>Euteleostomi</taxon>
        <taxon>Lepidosauria</taxon>
        <taxon>Squamata</taxon>
        <taxon>Bifurcata</taxon>
        <taxon>Unidentata</taxon>
        <taxon>Episquamata</taxon>
        <taxon>Toxicofera</taxon>
        <taxon>Iguania</taxon>
        <taxon>Dactyloidae</taxon>
        <taxon>Anolis</taxon>
    </lineage>
</organism>
<dbReference type="Ensembl" id="ENSACAT00000051792.1">
    <property type="protein sequence ID" value="ENSACAP00000031126.1"/>
    <property type="gene ID" value="ENSACAG00000036334.1"/>
</dbReference>
<evidence type="ECO:0000256" key="8">
    <source>
        <dbReference type="PROSITE-ProRule" id="PRU00043"/>
    </source>
</evidence>
<dbReference type="GO" id="GO:0005886">
    <property type="term" value="C:plasma membrane"/>
    <property type="evidence" value="ECO:0007669"/>
    <property type="project" value="UniProtKB-SubCell"/>
</dbReference>
<feature type="domain" description="Cadherin" evidence="10">
    <location>
        <begin position="29"/>
        <end position="123"/>
    </location>
</feature>
<feature type="domain" description="Cadherin" evidence="10">
    <location>
        <begin position="124"/>
        <end position="200"/>
    </location>
</feature>
<protein>
    <recommendedName>
        <fullName evidence="10">Cadherin domain-containing protein</fullName>
    </recommendedName>
</protein>
<dbReference type="InterPro" id="IPR015919">
    <property type="entry name" value="Cadherin-like_sf"/>
</dbReference>
<name>A0A803T7D6_ANOCA</name>
<keyword evidence="2" id="KW-0812">Transmembrane</keyword>
<evidence type="ECO:0000256" key="1">
    <source>
        <dbReference type="ARBA" id="ARBA00004167"/>
    </source>
</evidence>
<evidence type="ECO:0000256" key="9">
    <source>
        <dbReference type="SAM" id="MobiDB-lite"/>
    </source>
</evidence>
<proteinExistence type="predicted"/>